<dbReference type="EMBL" id="BSNN01000002">
    <property type="protein sequence ID" value="GLQ35039.1"/>
    <property type="molecule type" value="Genomic_DNA"/>
</dbReference>
<sequence length="128" mass="14115">MYKFLVLCALPLSACAADETISGYVDADAIWVLRQMDQQPVHAQITLQFPAKGQARGQAPCNSYHAQQTAPLPWFQLGPIAATKRACPDLPLETRYFSALSRATMAESTGNTLILSDDDGLELIYQRR</sequence>
<feature type="signal peptide" evidence="1">
    <location>
        <begin position="1"/>
        <end position="16"/>
    </location>
</feature>
<dbReference type="RefSeq" id="WP_284377122.1">
    <property type="nucleotide sequence ID" value="NZ_BSNN01000002.1"/>
</dbReference>
<evidence type="ECO:0000259" key="2">
    <source>
        <dbReference type="Pfam" id="PF03724"/>
    </source>
</evidence>
<keyword evidence="4" id="KW-1185">Reference proteome</keyword>
<organism evidence="3 4">
    <name type="scientific">Amylibacter marinus</name>
    <dbReference type="NCBI Taxonomy" id="1475483"/>
    <lineage>
        <taxon>Bacteria</taxon>
        <taxon>Pseudomonadati</taxon>
        <taxon>Pseudomonadota</taxon>
        <taxon>Alphaproteobacteria</taxon>
        <taxon>Rhodobacterales</taxon>
        <taxon>Paracoccaceae</taxon>
        <taxon>Amylibacter</taxon>
    </lineage>
</organism>
<gene>
    <name evidence="3" type="ORF">GCM10007939_13220</name>
</gene>
<dbReference type="Gene3D" id="2.40.128.270">
    <property type="match status" value="1"/>
</dbReference>
<dbReference type="InterPro" id="IPR005184">
    <property type="entry name" value="DUF306_Meta_HslJ"/>
</dbReference>
<proteinExistence type="predicted"/>
<name>A0ABQ5VV51_9RHOB</name>
<dbReference type="PANTHER" id="PTHR35535:SF1">
    <property type="entry name" value="HEAT SHOCK PROTEIN HSLJ"/>
    <property type="match status" value="1"/>
</dbReference>
<evidence type="ECO:0000313" key="4">
    <source>
        <dbReference type="Proteomes" id="UP001156694"/>
    </source>
</evidence>
<comment type="caution">
    <text evidence="3">The sequence shown here is derived from an EMBL/GenBank/DDBJ whole genome shotgun (WGS) entry which is preliminary data.</text>
</comment>
<dbReference type="InterPro" id="IPR053147">
    <property type="entry name" value="Hsp_HslJ-like"/>
</dbReference>
<dbReference type="Pfam" id="PF03724">
    <property type="entry name" value="META"/>
    <property type="match status" value="1"/>
</dbReference>
<dbReference type="InterPro" id="IPR038670">
    <property type="entry name" value="HslJ-like_sf"/>
</dbReference>
<feature type="chain" id="PRO_5046614154" description="DUF306 domain-containing protein" evidence="1">
    <location>
        <begin position="17"/>
        <end position="128"/>
    </location>
</feature>
<evidence type="ECO:0000313" key="3">
    <source>
        <dbReference type="EMBL" id="GLQ35039.1"/>
    </source>
</evidence>
<dbReference type="PANTHER" id="PTHR35535">
    <property type="entry name" value="HEAT SHOCK PROTEIN HSLJ"/>
    <property type="match status" value="1"/>
</dbReference>
<accession>A0ABQ5VV51</accession>
<protein>
    <recommendedName>
        <fullName evidence="2">DUF306 domain-containing protein</fullName>
    </recommendedName>
</protein>
<dbReference type="Proteomes" id="UP001156694">
    <property type="component" value="Unassembled WGS sequence"/>
</dbReference>
<feature type="domain" description="DUF306" evidence="2">
    <location>
        <begin position="29"/>
        <end position="121"/>
    </location>
</feature>
<evidence type="ECO:0000256" key="1">
    <source>
        <dbReference type="SAM" id="SignalP"/>
    </source>
</evidence>
<reference evidence="4" key="1">
    <citation type="journal article" date="2019" name="Int. J. Syst. Evol. Microbiol.">
        <title>The Global Catalogue of Microorganisms (GCM) 10K type strain sequencing project: providing services to taxonomists for standard genome sequencing and annotation.</title>
        <authorList>
            <consortium name="The Broad Institute Genomics Platform"/>
            <consortium name="The Broad Institute Genome Sequencing Center for Infectious Disease"/>
            <person name="Wu L."/>
            <person name="Ma J."/>
        </authorList>
    </citation>
    <scope>NUCLEOTIDE SEQUENCE [LARGE SCALE GENOMIC DNA]</scope>
    <source>
        <strain evidence="4">NBRC 110140</strain>
    </source>
</reference>
<keyword evidence="1" id="KW-0732">Signal</keyword>